<organism evidence="1 2">
    <name type="scientific">Noviherbaspirillum humi</name>
    <dbReference type="NCBI Taxonomy" id="1688639"/>
    <lineage>
        <taxon>Bacteria</taxon>
        <taxon>Pseudomonadati</taxon>
        <taxon>Pseudomonadota</taxon>
        <taxon>Betaproteobacteria</taxon>
        <taxon>Burkholderiales</taxon>
        <taxon>Oxalobacteraceae</taxon>
        <taxon>Noviherbaspirillum</taxon>
    </lineage>
</organism>
<keyword evidence="2" id="KW-1185">Reference proteome</keyword>
<protein>
    <recommendedName>
        <fullName evidence="3">Glycine zipper</fullName>
    </recommendedName>
</protein>
<dbReference type="RefSeq" id="WP_089399809.1">
    <property type="nucleotide sequence ID" value="NZ_FZOT01000008.1"/>
</dbReference>
<dbReference type="AlphaFoldDB" id="A0A239HZN6"/>
<name>A0A239HZN6_9BURK</name>
<dbReference type="EMBL" id="FZOT01000008">
    <property type="protein sequence ID" value="SNS86731.1"/>
    <property type="molecule type" value="Genomic_DNA"/>
</dbReference>
<proteinExistence type="predicted"/>
<dbReference type="Proteomes" id="UP000198284">
    <property type="component" value="Unassembled WGS sequence"/>
</dbReference>
<gene>
    <name evidence="1" type="ORF">SAMN06265795_10832</name>
</gene>
<evidence type="ECO:0000313" key="1">
    <source>
        <dbReference type="EMBL" id="SNS86731.1"/>
    </source>
</evidence>
<evidence type="ECO:0008006" key="3">
    <source>
        <dbReference type="Google" id="ProtNLM"/>
    </source>
</evidence>
<sequence>MKPFAATSKPVATIIAVAMLAAGCATPNGSSEVGSVVNGSECNAAVTAGIGAALGVLIGDSAKGAAIGAGLGAIACMVVNYQAEQVKSAKQVQDDYKTANKGQLPEKSTLVKYDTQVNPKAIRPGQQAKTVSYIEIIQGRNDAAPKLEEEMSLYHPDGKLLKTVRKPVAGTSGSGAFQGGFTIPMPQGVPQGVYPVKTALYLNGEKVNAREGRLQIVRAQEEGAATLALAR</sequence>
<evidence type="ECO:0000313" key="2">
    <source>
        <dbReference type="Proteomes" id="UP000198284"/>
    </source>
</evidence>
<dbReference type="PROSITE" id="PS51257">
    <property type="entry name" value="PROKAR_LIPOPROTEIN"/>
    <property type="match status" value="1"/>
</dbReference>
<reference evidence="1 2" key="1">
    <citation type="submission" date="2017-06" db="EMBL/GenBank/DDBJ databases">
        <authorList>
            <person name="Kim H.J."/>
            <person name="Triplett B.A."/>
        </authorList>
    </citation>
    <scope>NUCLEOTIDE SEQUENCE [LARGE SCALE GENOMIC DNA]</scope>
    <source>
        <strain evidence="1 2">U15</strain>
    </source>
</reference>
<dbReference type="OrthoDB" id="8969744at2"/>
<accession>A0A239HZN6</accession>